<evidence type="ECO:0000313" key="1">
    <source>
        <dbReference type="EMBL" id="PVU87050.1"/>
    </source>
</evidence>
<dbReference type="AlphaFoldDB" id="A0A2T9Y3Y3"/>
<protein>
    <submittedName>
        <fullName evidence="1">Uncharacterized protein</fullName>
    </submittedName>
</protein>
<organism evidence="1 2">
    <name type="scientific">Furculomyces boomerangus</name>
    <dbReference type="NCBI Taxonomy" id="61424"/>
    <lineage>
        <taxon>Eukaryota</taxon>
        <taxon>Fungi</taxon>
        <taxon>Fungi incertae sedis</taxon>
        <taxon>Zoopagomycota</taxon>
        <taxon>Kickxellomycotina</taxon>
        <taxon>Harpellomycetes</taxon>
        <taxon>Harpellales</taxon>
        <taxon>Harpellaceae</taxon>
        <taxon>Furculomyces</taxon>
    </lineage>
</organism>
<evidence type="ECO:0000313" key="2">
    <source>
        <dbReference type="Proteomes" id="UP000245699"/>
    </source>
</evidence>
<comment type="caution">
    <text evidence="1">The sequence shown here is derived from an EMBL/GenBank/DDBJ whole genome shotgun (WGS) entry which is preliminary data.</text>
</comment>
<name>A0A2T9Y3Y3_9FUNG</name>
<sequence>MYIWRRLSGSINHLSIREDNRQIIILLTSHNVYSINGIANRVIIKEYCIISEWRCLQAIPQSKYILEYRYQKAKETEENLKILKNNERFSTTVDEWTGTQKKKIYGNKHTTQKRNTINLGLVQKEGSCPADILEKLVSERLETFGLELQKNM</sequence>
<reference evidence="1 2" key="1">
    <citation type="journal article" date="2018" name="MBio">
        <title>Comparative Genomics Reveals the Core Gene Toolbox for the Fungus-Insect Symbiosis.</title>
        <authorList>
            <person name="Wang Y."/>
            <person name="Stata M."/>
            <person name="Wang W."/>
            <person name="Stajich J.E."/>
            <person name="White M.M."/>
            <person name="Moncalvo J.M."/>
        </authorList>
    </citation>
    <scope>NUCLEOTIDE SEQUENCE [LARGE SCALE GENOMIC DNA]</scope>
    <source>
        <strain evidence="1 2">AUS-77-4</strain>
    </source>
</reference>
<dbReference type="EMBL" id="MBFT01000805">
    <property type="protein sequence ID" value="PVU87050.1"/>
    <property type="molecule type" value="Genomic_DNA"/>
</dbReference>
<dbReference type="Proteomes" id="UP000245699">
    <property type="component" value="Unassembled WGS sequence"/>
</dbReference>
<accession>A0A2T9Y3Y3</accession>
<keyword evidence="2" id="KW-1185">Reference proteome</keyword>
<dbReference type="OrthoDB" id="7881929at2759"/>
<gene>
    <name evidence="1" type="ORF">BB559_006256</name>
</gene>
<proteinExistence type="predicted"/>